<accession>A0ABR8PM94</accession>
<dbReference type="PANTHER" id="PTHR12304:SF4">
    <property type="entry name" value="URIDINE NUCLEOSIDASE"/>
    <property type="match status" value="1"/>
</dbReference>
<feature type="domain" description="Inosine/uridine-preferring nucleoside hydrolase" evidence="3">
    <location>
        <begin position="4"/>
        <end position="297"/>
    </location>
</feature>
<name>A0ABR8PM94_9BACL</name>
<dbReference type="InterPro" id="IPR001910">
    <property type="entry name" value="Inosine/uridine_hydrolase_dom"/>
</dbReference>
<evidence type="ECO:0000313" key="5">
    <source>
        <dbReference type="Proteomes" id="UP000659496"/>
    </source>
</evidence>
<dbReference type="PANTHER" id="PTHR12304">
    <property type="entry name" value="INOSINE-URIDINE PREFERRING NUCLEOSIDE HYDROLASE"/>
    <property type="match status" value="1"/>
</dbReference>
<dbReference type="InterPro" id="IPR036452">
    <property type="entry name" value="Ribo_hydro-like"/>
</dbReference>
<gene>
    <name evidence="4" type="ORF">H9659_13275</name>
</gene>
<dbReference type="CDD" id="cd02651">
    <property type="entry name" value="nuc_hydro_IU_UC_XIUA"/>
    <property type="match status" value="1"/>
</dbReference>
<dbReference type="Proteomes" id="UP000659496">
    <property type="component" value="Unassembled WGS sequence"/>
</dbReference>
<keyword evidence="1 4" id="KW-0378">Hydrolase</keyword>
<reference evidence="4 5" key="1">
    <citation type="submission" date="2020-08" db="EMBL/GenBank/DDBJ databases">
        <title>A Genomic Blueprint of the Chicken Gut Microbiome.</title>
        <authorList>
            <person name="Gilroy R."/>
            <person name="Ravi A."/>
            <person name="Getino M."/>
            <person name="Pursley I."/>
            <person name="Horton D.L."/>
            <person name="Alikhan N.-F."/>
            <person name="Baker D."/>
            <person name="Gharbi K."/>
            <person name="Hall N."/>
            <person name="Watson M."/>
            <person name="Adriaenssens E.M."/>
            <person name="Foster-Nyarko E."/>
            <person name="Jarju S."/>
            <person name="Secka A."/>
            <person name="Antonio M."/>
            <person name="Oren A."/>
            <person name="Chaudhuri R."/>
            <person name="La Ragione R.M."/>
            <person name="Hildebrand F."/>
            <person name="Pallen M.J."/>
        </authorList>
    </citation>
    <scope>NUCLEOTIDE SEQUENCE [LARGE SCALE GENOMIC DNA]</scope>
    <source>
        <strain evidence="4 5">Sa3CUA8</strain>
    </source>
</reference>
<dbReference type="Pfam" id="PF01156">
    <property type="entry name" value="IU_nuc_hydro"/>
    <property type="match status" value="1"/>
</dbReference>
<sequence>MKKVIIDVDTGIDDAIGILLAEKSGEADILGITTVNGNTSLEQATINTRKVTTLLGRDDLKVVQGATRPLLREPFFEVSVHGNDGIGGALTEMEVEIRDEGFAPDFIIEQAKKHPGEITVILLAPLTNMALALRKEPRLKEWLKELVIMGGAVDHPGNITPAAEYNMYIDPEAAKIVFHSGLPITLVGLDVTSNTLLTKKDVEAIQPGPARDFVEESTVHYMNHYLQRNGKEACAMHDPLAVGVALDRSLVKTEKYFVDVETKSELCDGQTVCDFKNYYKREPNVDVCLEVDGARFIQKLVDTLGK</sequence>
<dbReference type="InterPro" id="IPR023186">
    <property type="entry name" value="IUNH"/>
</dbReference>
<evidence type="ECO:0000256" key="2">
    <source>
        <dbReference type="ARBA" id="ARBA00023295"/>
    </source>
</evidence>
<keyword evidence="2" id="KW-0326">Glycosidase</keyword>
<keyword evidence="5" id="KW-1185">Reference proteome</keyword>
<dbReference type="GO" id="GO:0016787">
    <property type="term" value="F:hydrolase activity"/>
    <property type="evidence" value="ECO:0007669"/>
    <property type="project" value="UniProtKB-KW"/>
</dbReference>
<proteinExistence type="predicted"/>
<dbReference type="EMBL" id="JACSQY010000011">
    <property type="protein sequence ID" value="MBD7909302.1"/>
    <property type="molecule type" value="Genomic_DNA"/>
</dbReference>
<comment type="caution">
    <text evidence="4">The sequence shown here is derived from an EMBL/GenBank/DDBJ whole genome shotgun (WGS) entry which is preliminary data.</text>
</comment>
<organism evidence="4 5">
    <name type="scientific">Sporosarcina gallistercoris</name>
    <dbReference type="NCBI Taxonomy" id="2762245"/>
    <lineage>
        <taxon>Bacteria</taxon>
        <taxon>Bacillati</taxon>
        <taxon>Bacillota</taxon>
        <taxon>Bacilli</taxon>
        <taxon>Bacillales</taxon>
        <taxon>Caryophanaceae</taxon>
        <taxon>Sporosarcina</taxon>
    </lineage>
</organism>
<dbReference type="RefSeq" id="WP_191691368.1">
    <property type="nucleotide sequence ID" value="NZ_JACSQY010000011.1"/>
</dbReference>
<evidence type="ECO:0000259" key="3">
    <source>
        <dbReference type="Pfam" id="PF01156"/>
    </source>
</evidence>
<dbReference type="Gene3D" id="3.90.245.10">
    <property type="entry name" value="Ribonucleoside hydrolase-like"/>
    <property type="match status" value="1"/>
</dbReference>
<dbReference type="SUPFAM" id="SSF53590">
    <property type="entry name" value="Nucleoside hydrolase"/>
    <property type="match status" value="1"/>
</dbReference>
<evidence type="ECO:0000313" key="4">
    <source>
        <dbReference type="EMBL" id="MBD7909302.1"/>
    </source>
</evidence>
<evidence type="ECO:0000256" key="1">
    <source>
        <dbReference type="ARBA" id="ARBA00022801"/>
    </source>
</evidence>
<protein>
    <submittedName>
        <fullName evidence="4">Nucleoside hydrolase</fullName>
    </submittedName>
</protein>